<dbReference type="SUPFAM" id="SSF56281">
    <property type="entry name" value="Metallo-hydrolase/oxidoreductase"/>
    <property type="match status" value="2"/>
</dbReference>
<dbReference type="GO" id="GO:0042781">
    <property type="term" value="F:3'-tRNA processing endoribonuclease activity"/>
    <property type="evidence" value="ECO:0007669"/>
    <property type="project" value="UniProtKB-EC"/>
</dbReference>
<evidence type="ECO:0000256" key="6">
    <source>
        <dbReference type="ARBA" id="ARBA00022722"/>
    </source>
</evidence>
<dbReference type="Pfam" id="PF23023">
    <property type="entry name" value="Anti-Pycsar_Apyc1"/>
    <property type="match status" value="1"/>
</dbReference>
<evidence type="ECO:0000256" key="2">
    <source>
        <dbReference type="ARBA" id="ARBA00001947"/>
    </source>
</evidence>
<dbReference type="GO" id="GO:1990180">
    <property type="term" value="P:mitochondrial tRNA 3'-end processing"/>
    <property type="evidence" value="ECO:0007669"/>
    <property type="project" value="TreeGrafter"/>
</dbReference>
<dbReference type="InterPro" id="IPR036866">
    <property type="entry name" value="RibonucZ/Hydroxyglut_hydro"/>
</dbReference>
<evidence type="ECO:0000313" key="13">
    <source>
        <dbReference type="EMBL" id="CAF9938403.1"/>
    </source>
</evidence>
<name>A0A8H3PDR2_9LECA</name>
<feature type="region of interest" description="Disordered" evidence="11">
    <location>
        <begin position="400"/>
        <end position="435"/>
    </location>
</feature>
<evidence type="ECO:0000256" key="3">
    <source>
        <dbReference type="ARBA" id="ARBA00007823"/>
    </source>
</evidence>
<evidence type="ECO:0000259" key="12">
    <source>
        <dbReference type="Pfam" id="PF13691"/>
    </source>
</evidence>
<comment type="similarity">
    <text evidence="3">Belongs to the RNase Z family.</text>
</comment>
<evidence type="ECO:0000256" key="11">
    <source>
        <dbReference type="SAM" id="MobiDB-lite"/>
    </source>
</evidence>
<evidence type="ECO:0000256" key="1">
    <source>
        <dbReference type="ARBA" id="ARBA00000402"/>
    </source>
</evidence>
<sequence length="1314" mass="145273">MRHVPALASSTSATFLLRPTLSLYKHSLLISRTLSTSPSLSSRGKNKKRRVHSTLTGSVSPLVSGTVNTNKPHRPEPLPLTKVKDTGPLGQETQVLSRALPRKGPGSVKGSTQPLIPSKVAPTLSTQPKYTKKRPPVTAKQPPKRSKSSKVKQTAKVEKWKAWKALKATEGEWRILEPPIRTESDQKGRSASENNKMHSYVQFITTPTSDTPGTALLLHFDDKRYIIGNAHEGLQRTSLQIGARIFKSKDIFLTGRTEWQSNGGLLGMILTIADAAIASTASKAETTRVKLENKRKREEAEGQREKKILDAKSDSSPSRIAAPTSAKFQSVEEDPTLRLHGGSNLTHTLATARAFIFRKGTPIKVLEHIEDEESADNAERDWEPTWSDGRIQVWAMPINPSTVPEVNEGPIPDPPRKRSLGEFMTGERPSDKEMLDQWSIHPIPQEGQEKRNQETREYAVSEMFSSAWSYDDLTEMPLRQVKMPAALLVRDRITKELTRYEGPTPDGTAPVPDINVLVRRAWPGASIDHLPSTKRSATAMSYIIRNHKMRGKFRPAAALERKVPPGPLWAALTSGSSVQSSDGVTVTPEMVLEPSKEGSGVAVIDLPSCEYVHGLVHRPEWKSAKVMSGVCAVIWILGTGVIQDPTLLKFIESQPGVQHIVSSAERCPDYLAMTSAASMAIRHNQIDPARYPVPVYSNAPPTLSKPSDNGETSSQALSRSYQPARRGLKLTLEPKFGITEEAVVPILNTALVARQTSQDVLKLSQAAIREIDSPAAQLETLSQNLPSPDAEIICLGTGSALPSQHRNVSATLLRVPGCGSYLMDCGENTLGQLKRMYTAPQLAEILQDLKLIWISHLHADHHLGLTSVIKAWYEEVHGKDEVKRRRPTIVEQMLEPAKLLDDGKRLFIVGHEHMMRWLEEYSSVEDFGYDQLVPLVSFPINQRAIDICRLEWNGTNVGFNVSKDPKVKSAIRRATGLSNLVSCSVLHCYGAQAVSLTFPTGFKFSYSGDCRPSKAFAEIGKHSTVLLHEATFDDELKGEAIAKKHSTTSEAIGVGVAMGARRVILTHFSQRYQNIPSMSALDTRSFKLEDAEDVDDQSAGMDQPVEESTRSVNPQATIDKMLDGLDEKSSPTQTEPQPQTQTPAYASAPDLPSASPAHTLAQIIASNLNPSPRSQIHDMKIGVAFDYMRVKVGDIMHLEKFTPALRELYKENADEAKDSRAAREAFSDDENDVLEKRQGGKMQGGEKRTREEKADKARKGQVRVTKRKIENKRKWEWEREKGRREIDEKGKSGGEAMEKVEVSEPVPEKMSAVH</sequence>
<keyword evidence="14" id="KW-1185">Reference proteome</keyword>
<feature type="compositionally biased region" description="Basic and acidic residues" evidence="11">
    <location>
        <begin position="1272"/>
        <end position="1302"/>
    </location>
</feature>
<evidence type="ECO:0000256" key="4">
    <source>
        <dbReference type="ARBA" id="ARBA00012477"/>
    </source>
</evidence>
<evidence type="ECO:0000256" key="7">
    <source>
        <dbReference type="ARBA" id="ARBA00022723"/>
    </source>
</evidence>
<feature type="compositionally biased region" description="Basic and acidic residues" evidence="11">
    <location>
        <begin position="288"/>
        <end position="313"/>
    </location>
</feature>
<comment type="cofactor">
    <cofactor evidence="2">
        <name>Zn(2+)</name>
        <dbReference type="ChEBI" id="CHEBI:29105"/>
    </cofactor>
</comment>
<keyword evidence="7" id="KW-0479">Metal-binding</keyword>
<dbReference type="Pfam" id="PF13691">
    <property type="entry name" value="Lactamase_B_4"/>
    <property type="match status" value="1"/>
</dbReference>
<dbReference type="Gene3D" id="3.60.15.10">
    <property type="entry name" value="Ribonuclease Z/Hydroxyacylglutathione hydrolase-like"/>
    <property type="match status" value="2"/>
</dbReference>
<comment type="catalytic activity">
    <reaction evidence="1">
        <text>Endonucleolytic cleavage of RNA, removing extra 3' nucleotides from tRNA precursor, generating 3' termini of tRNAs. A 3'-hydroxy group is left at the tRNA terminus and a 5'-phosphoryl group is left at the trailer molecule.</text>
        <dbReference type="EC" id="3.1.26.11"/>
    </reaction>
</comment>
<evidence type="ECO:0000313" key="14">
    <source>
        <dbReference type="Proteomes" id="UP000664534"/>
    </source>
</evidence>
<feature type="compositionally biased region" description="Low complexity" evidence="11">
    <location>
        <begin position="1131"/>
        <end position="1154"/>
    </location>
</feature>
<feature type="region of interest" description="Disordered" evidence="11">
    <location>
        <begin position="288"/>
        <end position="334"/>
    </location>
</feature>
<dbReference type="EMBL" id="CAJPDT010000108">
    <property type="protein sequence ID" value="CAF9938403.1"/>
    <property type="molecule type" value="Genomic_DNA"/>
</dbReference>
<keyword evidence="9" id="KW-0378">Hydrolase</keyword>
<dbReference type="GO" id="GO:0046872">
    <property type="term" value="F:metal ion binding"/>
    <property type="evidence" value="ECO:0007669"/>
    <property type="project" value="UniProtKB-KW"/>
</dbReference>
<keyword evidence="8" id="KW-0255">Endonuclease</keyword>
<feature type="compositionally biased region" description="Basic residues" evidence="11">
    <location>
        <begin position="1259"/>
        <end position="1271"/>
    </location>
</feature>
<accession>A0A8H3PDR2</accession>
<evidence type="ECO:0000256" key="10">
    <source>
        <dbReference type="ARBA" id="ARBA00022833"/>
    </source>
</evidence>
<feature type="compositionally biased region" description="Polar residues" evidence="11">
    <location>
        <begin position="53"/>
        <end position="70"/>
    </location>
</feature>
<dbReference type="OrthoDB" id="527344at2759"/>
<evidence type="ECO:0000256" key="5">
    <source>
        <dbReference type="ARBA" id="ARBA00022694"/>
    </source>
</evidence>
<feature type="domain" description="tRNase Z endonuclease" evidence="12">
    <location>
        <begin position="202"/>
        <end position="264"/>
    </location>
</feature>
<feature type="compositionally biased region" description="Basic and acidic residues" evidence="11">
    <location>
        <begin position="1120"/>
        <end position="1129"/>
    </location>
</feature>
<dbReference type="InterPro" id="IPR027794">
    <property type="entry name" value="tRNase_Z_dom"/>
</dbReference>
<keyword evidence="5" id="KW-0819">tRNA processing</keyword>
<feature type="compositionally biased region" description="Low complexity" evidence="11">
    <location>
        <begin position="1303"/>
        <end position="1314"/>
    </location>
</feature>
<proteinExistence type="inferred from homology"/>
<feature type="region of interest" description="Disordered" evidence="11">
    <location>
        <begin position="1092"/>
        <end position="1154"/>
    </location>
</feature>
<dbReference type="EC" id="3.1.26.11" evidence="4"/>
<gene>
    <name evidence="13" type="ORF">IMSHALPRED_000787</name>
</gene>
<feature type="compositionally biased region" description="Basic and acidic residues" evidence="11">
    <location>
        <begin position="1215"/>
        <end position="1226"/>
    </location>
</feature>
<dbReference type="GO" id="GO:0005739">
    <property type="term" value="C:mitochondrion"/>
    <property type="evidence" value="ECO:0007669"/>
    <property type="project" value="TreeGrafter"/>
</dbReference>
<feature type="compositionally biased region" description="Polar residues" evidence="11">
    <location>
        <begin position="699"/>
        <end position="721"/>
    </location>
</feature>
<dbReference type="PANTHER" id="PTHR12553:SF49">
    <property type="entry name" value="ZINC PHOSPHODIESTERASE ELAC PROTEIN 2"/>
    <property type="match status" value="1"/>
</dbReference>
<keyword evidence="6" id="KW-0540">Nuclease</keyword>
<dbReference type="PANTHER" id="PTHR12553">
    <property type="entry name" value="ZINC PHOSPHODIESTERASE ELAC PROTEIN 2"/>
    <property type="match status" value="1"/>
</dbReference>
<reference evidence="13" key="1">
    <citation type="submission" date="2021-03" db="EMBL/GenBank/DDBJ databases">
        <authorList>
            <person name="Tagirdzhanova G."/>
        </authorList>
    </citation>
    <scope>NUCLEOTIDE SEQUENCE</scope>
</reference>
<protein>
    <recommendedName>
        <fullName evidence="4">ribonuclease Z</fullName>
        <ecNumber evidence="4">3.1.26.11</ecNumber>
    </recommendedName>
</protein>
<feature type="region of interest" description="Disordered" evidence="11">
    <location>
        <begin position="36"/>
        <end position="155"/>
    </location>
</feature>
<feature type="region of interest" description="Disordered" evidence="11">
    <location>
        <begin position="697"/>
        <end position="722"/>
    </location>
</feature>
<feature type="region of interest" description="Disordered" evidence="11">
    <location>
        <begin position="1215"/>
        <end position="1314"/>
    </location>
</feature>
<keyword evidence="10" id="KW-0862">Zinc</keyword>
<dbReference type="InterPro" id="IPR047151">
    <property type="entry name" value="RNZ2-like"/>
</dbReference>
<feature type="compositionally biased region" description="Basic and acidic residues" evidence="11">
    <location>
        <begin position="1233"/>
        <end position="1258"/>
    </location>
</feature>
<dbReference type="CDD" id="cd07718">
    <property type="entry name" value="RNaseZ_ELAC1_ELAC2-C-term-like_MBL-fold"/>
    <property type="match status" value="1"/>
</dbReference>
<evidence type="ECO:0000256" key="9">
    <source>
        <dbReference type="ARBA" id="ARBA00022801"/>
    </source>
</evidence>
<comment type="caution">
    <text evidence="13">The sequence shown here is derived from an EMBL/GenBank/DDBJ whole genome shotgun (WGS) entry which is preliminary data.</text>
</comment>
<evidence type="ECO:0000256" key="8">
    <source>
        <dbReference type="ARBA" id="ARBA00022759"/>
    </source>
</evidence>
<dbReference type="Proteomes" id="UP000664534">
    <property type="component" value="Unassembled WGS sequence"/>
</dbReference>
<organism evidence="13 14">
    <name type="scientific">Imshaugia aleurites</name>
    <dbReference type="NCBI Taxonomy" id="172621"/>
    <lineage>
        <taxon>Eukaryota</taxon>
        <taxon>Fungi</taxon>
        <taxon>Dikarya</taxon>
        <taxon>Ascomycota</taxon>
        <taxon>Pezizomycotina</taxon>
        <taxon>Lecanoromycetes</taxon>
        <taxon>OSLEUM clade</taxon>
        <taxon>Lecanoromycetidae</taxon>
        <taxon>Lecanorales</taxon>
        <taxon>Lecanorineae</taxon>
        <taxon>Parmeliaceae</taxon>
        <taxon>Imshaugia</taxon>
    </lineage>
</organism>